<sequence length="272" mass="30471">MKKSLVLSMLLIFASLGSGCSKGPLDSEFDLSSLNAITESAQEKIARMDSDQQEVIGWAANTLNLNHIQSLTGFKEQYGEKVTYRVLIKKAVETREETVNNELKRLQELKTSWNQTFNDLSKIKASNIELGKSSEFMTSGHPLISFDVTNGSQSDVSLLVWKLELFLNGEKEPYTSYNAVDSYVYGKKNNGLLAGETARRSVTVDTFFNRQNADKWVDLNARKASSKQVKVTVIPTSIEDFNKQKFITGDINAALEEIESESKTIEKAKKYL</sequence>
<evidence type="ECO:0000256" key="1">
    <source>
        <dbReference type="SAM" id="SignalP"/>
    </source>
</evidence>
<dbReference type="RefSeq" id="WP_016656640.1">
    <property type="nucleotide sequence ID" value="NZ_KE340353.1"/>
</dbReference>
<dbReference type="EMBL" id="ATGI01000031">
    <property type="protein sequence ID" value="EPF71890.1"/>
    <property type="molecule type" value="Genomic_DNA"/>
</dbReference>
<dbReference type="PATRIC" id="fig|421052.3.peg.2180"/>
<dbReference type="eggNOG" id="ENOG502ZNTJ">
    <property type="taxonomic scope" value="Bacteria"/>
</dbReference>
<dbReference type="PROSITE" id="PS51257">
    <property type="entry name" value="PROKAR_LIPOPROTEIN"/>
    <property type="match status" value="1"/>
</dbReference>
<protein>
    <recommendedName>
        <fullName evidence="4">Lipoprotein</fullName>
    </recommendedName>
</protein>
<keyword evidence="1" id="KW-0732">Signal</keyword>
<dbReference type="HOGENOM" id="CLU_1021684_0_0_6"/>
<gene>
    <name evidence="2" type="ORF">F945_02236</name>
</gene>
<accession>S3MVU6</accession>
<dbReference type="AlphaFoldDB" id="S3MVU6"/>
<dbReference type="OrthoDB" id="9916953at2"/>
<evidence type="ECO:0000313" key="2">
    <source>
        <dbReference type="EMBL" id="EPF71890.1"/>
    </source>
</evidence>
<reference evidence="2 3" key="1">
    <citation type="submission" date="2013-06" db="EMBL/GenBank/DDBJ databases">
        <title>The Genome Sequence of Acinetobacter rudis CIP 110305.</title>
        <authorList>
            <consortium name="The Broad Institute Genome Sequencing Platform"/>
            <consortium name="The Broad Institute Genome Sequencing Center for Infectious Disease"/>
            <person name="Cerqueira G."/>
            <person name="Feldgarden M."/>
            <person name="Courvalin P."/>
            <person name="Perichon B."/>
            <person name="Grillot-Courvalin C."/>
            <person name="Clermont D."/>
            <person name="Rocha E."/>
            <person name="Yoon E.-J."/>
            <person name="Nemec A."/>
            <person name="Young S.K."/>
            <person name="Zeng Q."/>
            <person name="Gargeya S."/>
            <person name="Fitzgerald M."/>
            <person name="Abouelleil A."/>
            <person name="Alvarado L."/>
            <person name="Berlin A.M."/>
            <person name="Chapman S.B."/>
            <person name="Dewar J."/>
            <person name="Goldberg J."/>
            <person name="Griggs A."/>
            <person name="Gujja S."/>
            <person name="Hansen M."/>
            <person name="Howarth C."/>
            <person name="Imamovic A."/>
            <person name="Larimer J."/>
            <person name="McCowan C."/>
            <person name="Murphy C."/>
            <person name="Pearson M."/>
            <person name="Priest M."/>
            <person name="Roberts A."/>
            <person name="Saif S."/>
            <person name="Shea T."/>
            <person name="Sykes S."/>
            <person name="Wortman J."/>
            <person name="Nusbaum C."/>
            <person name="Birren B."/>
        </authorList>
    </citation>
    <scope>NUCLEOTIDE SEQUENCE [LARGE SCALE GENOMIC DNA]</scope>
    <source>
        <strain evidence="2 3">CIP 110305</strain>
    </source>
</reference>
<comment type="caution">
    <text evidence="2">The sequence shown here is derived from an EMBL/GenBank/DDBJ whole genome shotgun (WGS) entry which is preliminary data.</text>
</comment>
<keyword evidence="3" id="KW-1185">Reference proteome</keyword>
<feature type="signal peptide" evidence="1">
    <location>
        <begin position="1"/>
        <end position="19"/>
    </location>
</feature>
<evidence type="ECO:0008006" key="4">
    <source>
        <dbReference type="Google" id="ProtNLM"/>
    </source>
</evidence>
<name>S3MVU6_9GAMM</name>
<evidence type="ECO:0000313" key="3">
    <source>
        <dbReference type="Proteomes" id="UP000014568"/>
    </source>
</evidence>
<organism evidence="2 3">
    <name type="scientific">Acinetobacter rudis CIP 110305</name>
    <dbReference type="NCBI Taxonomy" id="421052"/>
    <lineage>
        <taxon>Bacteria</taxon>
        <taxon>Pseudomonadati</taxon>
        <taxon>Pseudomonadota</taxon>
        <taxon>Gammaproteobacteria</taxon>
        <taxon>Moraxellales</taxon>
        <taxon>Moraxellaceae</taxon>
        <taxon>Acinetobacter</taxon>
    </lineage>
</organism>
<feature type="chain" id="PRO_5004512146" description="Lipoprotein" evidence="1">
    <location>
        <begin position="20"/>
        <end position="272"/>
    </location>
</feature>
<proteinExistence type="predicted"/>
<dbReference type="Proteomes" id="UP000014568">
    <property type="component" value="Unassembled WGS sequence"/>
</dbReference>